<evidence type="ECO:0000256" key="2">
    <source>
        <dbReference type="ARBA" id="ARBA00004613"/>
    </source>
</evidence>
<dbReference type="Pfam" id="PF01657">
    <property type="entry name" value="Stress-antifung"/>
    <property type="match status" value="1"/>
</dbReference>
<feature type="non-terminal residue" evidence="6">
    <location>
        <position position="138"/>
    </location>
</feature>
<dbReference type="PROSITE" id="PS51473">
    <property type="entry name" value="GNK2"/>
    <property type="match status" value="1"/>
</dbReference>
<comment type="function">
    <text evidence="1">Exerts antifungal activity through its carbohydrate-binding specificity.</text>
</comment>
<protein>
    <recommendedName>
        <fullName evidence="5">Gnk2-homologous domain-containing protein</fullName>
    </recommendedName>
</protein>
<dbReference type="EMBL" id="FJ072569">
    <property type="protein sequence ID" value="AFG50978.1"/>
    <property type="molecule type" value="Genomic_DNA"/>
</dbReference>
<feature type="non-terminal residue" evidence="6">
    <location>
        <position position="1"/>
    </location>
</feature>
<dbReference type="InterPro" id="IPR002902">
    <property type="entry name" value="GNK2"/>
</dbReference>
<dbReference type="InterPro" id="IPR038408">
    <property type="entry name" value="GNK2_sf"/>
</dbReference>
<dbReference type="GO" id="GO:0005576">
    <property type="term" value="C:extracellular region"/>
    <property type="evidence" value="ECO:0007669"/>
    <property type="project" value="UniProtKB-SubCell"/>
</dbReference>
<evidence type="ECO:0000256" key="1">
    <source>
        <dbReference type="ARBA" id="ARBA00002571"/>
    </source>
</evidence>
<evidence type="ECO:0000313" key="6">
    <source>
        <dbReference type="EMBL" id="AFG50978.1"/>
    </source>
</evidence>
<dbReference type="Gene3D" id="3.30.430.20">
    <property type="entry name" value="Gnk2 domain, C-X8-C-X2-C motif"/>
    <property type="match status" value="1"/>
</dbReference>
<dbReference type="PANTHER" id="PTHR32411:SF43">
    <property type="entry name" value="CYSTEINE-RICH REPEAT SECRETORY PROTEIN 38"/>
    <property type="match status" value="1"/>
</dbReference>
<comment type="similarity">
    <text evidence="4">Belongs to the cysteine-rich repeat secretory protein family.</text>
</comment>
<reference evidence="6" key="1">
    <citation type="submission" date="2008-08" db="EMBL/GenBank/DDBJ databases">
        <title>Nucleotide Diversity and Divergence in the Loblolly Pine Gene Space.</title>
        <authorList>
            <person name="Neale D.B."/>
            <person name="Wegrzyn J.L."/>
            <person name="Lee J.M."/>
            <person name="Eckert A.J."/>
            <person name="Liechty J.D."/>
            <person name="Stevens K.A."/>
            <person name="Langley C.H."/>
        </authorList>
    </citation>
    <scope>NUCLEOTIDE SEQUENCE</scope>
    <source>
        <strain evidence="6">5163</strain>
        <tissue evidence="6">Megagametophyte</tissue>
    </source>
</reference>
<dbReference type="AlphaFoldDB" id="H9VMI5"/>
<gene>
    <name evidence="6" type="ORF">0_4197_01</name>
</gene>
<keyword evidence="3" id="KW-0964">Secreted</keyword>
<comment type="subcellular location">
    <subcellularLocation>
        <location evidence="2">Secreted</location>
    </subcellularLocation>
</comment>
<evidence type="ECO:0000256" key="4">
    <source>
        <dbReference type="ARBA" id="ARBA00038515"/>
    </source>
</evidence>
<sequence length="138" mass="15283">EKTGFNTSWHGDNAEEKVYGLVQCREDASPQECSSCAQEASITLQQLCENDIGGRVWFDVCFLRYDNFSFFSVLDAHVFSILKNPQTVKDNPAGFQNDVKDLLGSLTDENSDLVSKGLAVQFAASSFSGKRRVFGLVE</sequence>
<organism evidence="6">
    <name type="scientific">Pinus taeda</name>
    <name type="common">Loblolly pine</name>
    <dbReference type="NCBI Taxonomy" id="3352"/>
    <lineage>
        <taxon>Eukaryota</taxon>
        <taxon>Viridiplantae</taxon>
        <taxon>Streptophyta</taxon>
        <taxon>Embryophyta</taxon>
        <taxon>Tracheophyta</taxon>
        <taxon>Spermatophyta</taxon>
        <taxon>Pinopsida</taxon>
        <taxon>Pinidae</taxon>
        <taxon>Conifers I</taxon>
        <taxon>Pinales</taxon>
        <taxon>Pinaceae</taxon>
        <taxon>Pinus</taxon>
        <taxon>Pinus subgen. Pinus</taxon>
    </lineage>
</organism>
<dbReference type="InterPro" id="IPR050581">
    <property type="entry name" value="CRR_secretory_protein"/>
</dbReference>
<name>H9VMI5_PINTA</name>
<evidence type="ECO:0000259" key="5">
    <source>
        <dbReference type="PROSITE" id="PS51473"/>
    </source>
</evidence>
<evidence type="ECO:0000256" key="3">
    <source>
        <dbReference type="ARBA" id="ARBA00022525"/>
    </source>
</evidence>
<proteinExistence type="inferred from homology"/>
<dbReference type="PANTHER" id="PTHR32411">
    <property type="entry name" value="CYSTEINE-RICH REPEAT SECRETORY PROTEIN 38-RELATED"/>
    <property type="match status" value="1"/>
</dbReference>
<dbReference type="CDD" id="cd23509">
    <property type="entry name" value="Gnk2-like"/>
    <property type="match status" value="1"/>
</dbReference>
<feature type="domain" description="Gnk2-homologous" evidence="5">
    <location>
        <begin position="1"/>
        <end position="70"/>
    </location>
</feature>
<accession>H9VMI5</accession>